<dbReference type="RefSeq" id="WP_145452540.1">
    <property type="nucleotide sequence ID" value="NZ_CP037421.1"/>
</dbReference>
<proteinExistence type="predicted"/>
<feature type="transmembrane region" description="Helical" evidence="2">
    <location>
        <begin position="20"/>
        <end position="37"/>
    </location>
</feature>
<evidence type="ECO:0000313" key="3">
    <source>
        <dbReference type="EMBL" id="QDT30681.1"/>
    </source>
</evidence>
<dbReference type="AlphaFoldDB" id="A0A517QGC2"/>
<feature type="transmembrane region" description="Helical" evidence="2">
    <location>
        <begin position="44"/>
        <end position="63"/>
    </location>
</feature>
<feature type="compositionally biased region" description="Basic and acidic residues" evidence="1">
    <location>
        <begin position="73"/>
        <end position="92"/>
    </location>
</feature>
<keyword evidence="2" id="KW-0472">Membrane</keyword>
<keyword evidence="2" id="KW-0812">Transmembrane</keyword>
<feature type="region of interest" description="Disordered" evidence="1">
    <location>
        <begin position="241"/>
        <end position="260"/>
    </location>
</feature>
<reference evidence="3 4" key="1">
    <citation type="submission" date="2019-03" db="EMBL/GenBank/DDBJ databases">
        <title>Deep-cultivation of Planctomycetes and their phenomic and genomic characterization uncovers novel biology.</title>
        <authorList>
            <person name="Wiegand S."/>
            <person name="Jogler M."/>
            <person name="Boedeker C."/>
            <person name="Pinto D."/>
            <person name="Vollmers J."/>
            <person name="Rivas-Marin E."/>
            <person name="Kohn T."/>
            <person name="Peeters S.H."/>
            <person name="Heuer A."/>
            <person name="Rast P."/>
            <person name="Oberbeckmann S."/>
            <person name="Bunk B."/>
            <person name="Jeske O."/>
            <person name="Meyerdierks A."/>
            <person name="Storesund J.E."/>
            <person name="Kallscheuer N."/>
            <person name="Luecker S."/>
            <person name="Lage O.M."/>
            <person name="Pohl T."/>
            <person name="Merkel B.J."/>
            <person name="Hornburger P."/>
            <person name="Mueller R.-W."/>
            <person name="Bruemmer F."/>
            <person name="Labrenz M."/>
            <person name="Spormann A.M."/>
            <person name="Op den Camp H."/>
            <person name="Overmann J."/>
            <person name="Amann R."/>
            <person name="Jetten M.S.M."/>
            <person name="Mascher T."/>
            <person name="Medema M.H."/>
            <person name="Devos D.P."/>
            <person name="Kaster A.-K."/>
            <person name="Ovreas L."/>
            <person name="Rohde M."/>
            <person name="Galperin M.Y."/>
            <person name="Jogler C."/>
        </authorList>
    </citation>
    <scope>NUCLEOTIDE SEQUENCE [LARGE SCALE GENOMIC DNA]</scope>
    <source>
        <strain evidence="3 4">Enr10</strain>
    </source>
</reference>
<evidence type="ECO:0000313" key="4">
    <source>
        <dbReference type="Proteomes" id="UP000315647"/>
    </source>
</evidence>
<evidence type="ECO:0000256" key="1">
    <source>
        <dbReference type="SAM" id="MobiDB-lite"/>
    </source>
</evidence>
<gene>
    <name evidence="3" type="ORF">Enr10x_60490</name>
</gene>
<organism evidence="3 4">
    <name type="scientific">Gimesia panareensis</name>
    <dbReference type="NCBI Taxonomy" id="2527978"/>
    <lineage>
        <taxon>Bacteria</taxon>
        <taxon>Pseudomonadati</taxon>
        <taxon>Planctomycetota</taxon>
        <taxon>Planctomycetia</taxon>
        <taxon>Planctomycetales</taxon>
        <taxon>Planctomycetaceae</taxon>
        <taxon>Gimesia</taxon>
    </lineage>
</organism>
<protein>
    <submittedName>
        <fullName evidence="3">Uncharacterized protein</fullName>
    </submittedName>
</protein>
<dbReference type="Proteomes" id="UP000315647">
    <property type="component" value="Chromosome"/>
</dbReference>
<feature type="transmembrane region" description="Helical" evidence="2">
    <location>
        <begin position="110"/>
        <end position="130"/>
    </location>
</feature>
<feature type="region of interest" description="Disordered" evidence="1">
    <location>
        <begin position="73"/>
        <end position="101"/>
    </location>
</feature>
<evidence type="ECO:0000256" key="2">
    <source>
        <dbReference type="SAM" id="Phobius"/>
    </source>
</evidence>
<name>A0A517QGC2_9PLAN</name>
<feature type="compositionally biased region" description="Basic and acidic residues" evidence="1">
    <location>
        <begin position="246"/>
        <end position="260"/>
    </location>
</feature>
<accession>A0A517QGC2</accession>
<dbReference type="EMBL" id="CP037421">
    <property type="protein sequence ID" value="QDT30681.1"/>
    <property type="molecule type" value="Genomic_DNA"/>
</dbReference>
<keyword evidence="4" id="KW-1185">Reference proteome</keyword>
<sequence length="260" mass="29366">MRSIVEHAHTPALHTRQQNTVMAALLELIMIFLLGLCEALTPLVLALLELLAVCLEFVFLALIKGPSAASEQFQKRKEEHAERKRQQDEKKRAVQAARANEPPPISGHQYFILGFLALFIVIGISIAWTVKDRIQQQRIAETRAQVKQLANNFAGQIRDREIEDPVSHRLRDRDAWQQPIELRVDKELLSSEVVVRSWGPDRKPGSSDDIVTKHTIRVPAKEVGGELAKRGMKAVRNRIAGWLPGGDKEQQSKETDNVEE</sequence>
<keyword evidence="2" id="KW-1133">Transmembrane helix</keyword>